<dbReference type="GO" id="GO:0004149">
    <property type="term" value="F:dihydrolipoyllysine-residue succinyltransferase activity"/>
    <property type="evidence" value="ECO:0007669"/>
    <property type="project" value="TreeGrafter"/>
</dbReference>
<name>A0A917KDN8_9BACL</name>
<gene>
    <name evidence="3" type="ORF">GCM10010885_19170</name>
</gene>
<dbReference type="PROSITE" id="PS50968">
    <property type="entry name" value="BIOTINYL_LIPOYL"/>
    <property type="match status" value="1"/>
</dbReference>
<dbReference type="PANTHER" id="PTHR43416">
    <property type="entry name" value="DIHYDROLIPOYLLYSINE-RESIDUE SUCCINYLTRANSFERASE COMPONENT OF 2-OXOGLUTARATE DEHYDROGENASE COMPLEX, MITOCHONDRIAL-RELATED"/>
    <property type="match status" value="1"/>
</dbReference>
<keyword evidence="1" id="KW-0450">Lipoyl</keyword>
<evidence type="ECO:0000313" key="4">
    <source>
        <dbReference type="Proteomes" id="UP000637695"/>
    </source>
</evidence>
<keyword evidence="4" id="KW-1185">Reference proteome</keyword>
<dbReference type="InterPro" id="IPR000089">
    <property type="entry name" value="Biotin_lipoyl"/>
</dbReference>
<dbReference type="SUPFAM" id="SSF51230">
    <property type="entry name" value="Single hybrid motif"/>
    <property type="match status" value="1"/>
</dbReference>
<dbReference type="CDD" id="cd06849">
    <property type="entry name" value="lipoyl_domain"/>
    <property type="match status" value="1"/>
</dbReference>
<dbReference type="InterPro" id="IPR011053">
    <property type="entry name" value="Single_hybrid_motif"/>
</dbReference>
<dbReference type="InterPro" id="IPR003016">
    <property type="entry name" value="2-oxoA_DH_lipoyl-BS"/>
</dbReference>
<dbReference type="Gene3D" id="2.40.50.100">
    <property type="match status" value="1"/>
</dbReference>
<dbReference type="GO" id="GO:0005829">
    <property type="term" value="C:cytosol"/>
    <property type="evidence" value="ECO:0007669"/>
    <property type="project" value="TreeGrafter"/>
</dbReference>
<protein>
    <recommendedName>
        <fullName evidence="2">Lipoyl-binding domain-containing protein</fullName>
    </recommendedName>
</protein>
<dbReference type="PROSITE" id="PS00189">
    <property type="entry name" value="LIPOYL"/>
    <property type="match status" value="1"/>
</dbReference>
<evidence type="ECO:0000256" key="1">
    <source>
        <dbReference type="ARBA" id="ARBA00022823"/>
    </source>
</evidence>
<dbReference type="GO" id="GO:0006099">
    <property type="term" value="P:tricarboxylic acid cycle"/>
    <property type="evidence" value="ECO:0007669"/>
    <property type="project" value="TreeGrafter"/>
</dbReference>
<dbReference type="AlphaFoldDB" id="A0A917KDN8"/>
<dbReference type="RefSeq" id="WP_188882716.1">
    <property type="nucleotide sequence ID" value="NZ_BMOY01000032.1"/>
</dbReference>
<evidence type="ECO:0000259" key="2">
    <source>
        <dbReference type="PROSITE" id="PS50968"/>
    </source>
</evidence>
<sequence>MDVVLPPLGEHVEACVLTQWLKQVGEVVAMDEPLVEVTTDKVTVEVPAECAGVIRELLVQPGDTVRPGQVICRIDPAGIR</sequence>
<accession>A0A917KDN8</accession>
<feature type="domain" description="Lipoyl-binding" evidence="2">
    <location>
        <begin position="1"/>
        <end position="75"/>
    </location>
</feature>
<dbReference type="InterPro" id="IPR050537">
    <property type="entry name" value="2-oxoacid_dehydrogenase"/>
</dbReference>
<dbReference type="Proteomes" id="UP000637695">
    <property type="component" value="Unassembled WGS sequence"/>
</dbReference>
<dbReference type="PANTHER" id="PTHR43416:SF8">
    <property type="entry name" value="LIPOAMIDE ACYLTRANSFERASE COMPONENT OF BRANCHED-CHAIN ALPHA-KETO ACID DEHYDROGENASE COMPLEX"/>
    <property type="match status" value="1"/>
</dbReference>
<reference evidence="3" key="2">
    <citation type="submission" date="2020-09" db="EMBL/GenBank/DDBJ databases">
        <authorList>
            <person name="Sun Q."/>
            <person name="Ohkuma M."/>
        </authorList>
    </citation>
    <scope>NUCLEOTIDE SEQUENCE</scope>
    <source>
        <strain evidence="3">JCM 18487</strain>
    </source>
</reference>
<dbReference type="EMBL" id="BMOY01000032">
    <property type="protein sequence ID" value="GGJ10164.1"/>
    <property type="molecule type" value="Genomic_DNA"/>
</dbReference>
<proteinExistence type="predicted"/>
<comment type="caution">
    <text evidence="3">The sequence shown here is derived from an EMBL/GenBank/DDBJ whole genome shotgun (WGS) entry which is preliminary data.</text>
</comment>
<evidence type="ECO:0000313" key="3">
    <source>
        <dbReference type="EMBL" id="GGJ10164.1"/>
    </source>
</evidence>
<reference evidence="3" key="1">
    <citation type="journal article" date="2014" name="Int. J. Syst. Evol. Microbiol.">
        <title>Complete genome sequence of Corynebacterium casei LMG S-19264T (=DSM 44701T), isolated from a smear-ripened cheese.</title>
        <authorList>
            <consortium name="US DOE Joint Genome Institute (JGI-PGF)"/>
            <person name="Walter F."/>
            <person name="Albersmeier A."/>
            <person name="Kalinowski J."/>
            <person name="Ruckert C."/>
        </authorList>
    </citation>
    <scope>NUCLEOTIDE SEQUENCE</scope>
    <source>
        <strain evidence="3">JCM 18487</strain>
    </source>
</reference>
<dbReference type="Pfam" id="PF00364">
    <property type="entry name" value="Biotin_lipoyl"/>
    <property type="match status" value="1"/>
</dbReference>
<organism evidence="3 4">
    <name type="scientific">Alicyclobacillus cellulosilyticus</name>
    <dbReference type="NCBI Taxonomy" id="1003997"/>
    <lineage>
        <taxon>Bacteria</taxon>
        <taxon>Bacillati</taxon>
        <taxon>Bacillota</taxon>
        <taxon>Bacilli</taxon>
        <taxon>Bacillales</taxon>
        <taxon>Alicyclobacillaceae</taxon>
        <taxon>Alicyclobacillus</taxon>
    </lineage>
</organism>